<accession>A0AAE9JK57</accession>
<feature type="signal peptide" evidence="1">
    <location>
        <begin position="1"/>
        <end position="19"/>
    </location>
</feature>
<dbReference type="AlphaFoldDB" id="A0AAE9JK57"/>
<protein>
    <submittedName>
        <fullName evidence="2">Uncharacterized protein</fullName>
    </submittedName>
</protein>
<keyword evidence="1" id="KW-0732">Signal</keyword>
<sequence>MNLIFNTLLITGLIACCEAACNTCACTGHPDLFTKETVAGFEQTLMNLTFIEVKTVRIVDCKLELECDFGGEEWDFGEKIDFYPNYDGVNDLATSLEALVCVGGSTWQAQDTVNDNTPRFTEVKNIGCYGAKNNLPF</sequence>
<name>A0AAE9JK57_CAEBR</name>
<keyword evidence="3" id="KW-1185">Reference proteome</keyword>
<feature type="chain" id="PRO_5042220117" evidence="1">
    <location>
        <begin position="20"/>
        <end position="137"/>
    </location>
</feature>
<dbReference type="Proteomes" id="UP000829354">
    <property type="component" value="Chromosome V"/>
</dbReference>
<reference evidence="2 3" key="1">
    <citation type="submission" date="2022-04" db="EMBL/GenBank/DDBJ databases">
        <title>Chromosome-level reference genomes for two strains of Caenorhabditis briggsae: an improved platform for comparative genomics.</title>
        <authorList>
            <person name="Stevens L."/>
            <person name="Andersen E."/>
        </authorList>
    </citation>
    <scope>NUCLEOTIDE SEQUENCE [LARGE SCALE GENOMIC DNA]</scope>
    <source>
        <strain evidence="2">VX34</strain>
        <tissue evidence="2">Whole-organism</tissue>
    </source>
</reference>
<evidence type="ECO:0000256" key="1">
    <source>
        <dbReference type="SAM" id="SignalP"/>
    </source>
</evidence>
<evidence type="ECO:0000313" key="3">
    <source>
        <dbReference type="Proteomes" id="UP000829354"/>
    </source>
</evidence>
<organism evidence="2 3">
    <name type="scientific">Caenorhabditis briggsae</name>
    <dbReference type="NCBI Taxonomy" id="6238"/>
    <lineage>
        <taxon>Eukaryota</taxon>
        <taxon>Metazoa</taxon>
        <taxon>Ecdysozoa</taxon>
        <taxon>Nematoda</taxon>
        <taxon>Chromadorea</taxon>
        <taxon>Rhabditida</taxon>
        <taxon>Rhabditina</taxon>
        <taxon>Rhabditomorpha</taxon>
        <taxon>Rhabditoidea</taxon>
        <taxon>Rhabditidae</taxon>
        <taxon>Peloderinae</taxon>
        <taxon>Caenorhabditis</taxon>
    </lineage>
</organism>
<dbReference type="EMBL" id="CP092624">
    <property type="protein sequence ID" value="UMM31864.1"/>
    <property type="molecule type" value="Genomic_DNA"/>
</dbReference>
<proteinExistence type="predicted"/>
<evidence type="ECO:0000313" key="2">
    <source>
        <dbReference type="EMBL" id="UMM31864.1"/>
    </source>
</evidence>
<gene>
    <name evidence="2" type="ORF">L5515_005890</name>
</gene>